<evidence type="ECO:0000256" key="6">
    <source>
        <dbReference type="ARBA" id="ARBA00015850"/>
    </source>
</evidence>
<comment type="catalytic activity">
    <reaction evidence="18 19">
        <text>alpha-ribazole 5'-phosphate + adenosylcob(III)inamide-GDP = adenosylcob(III)alamin 5'-phosphate + GMP + H(+)</text>
        <dbReference type="Rhea" id="RHEA:23560"/>
        <dbReference type="ChEBI" id="CHEBI:15378"/>
        <dbReference type="ChEBI" id="CHEBI:57918"/>
        <dbReference type="ChEBI" id="CHEBI:58115"/>
        <dbReference type="ChEBI" id="CHEBI:60487"/>
        <dbReference type="ChEBI" id="CHEBI:60493"/>
        <dbReference type="EC" id="2.7.8.26"/>
    </reaction>
</comment>
<comment type="function">
    <text evidence="14 19">Joins adenosylcobinamide-GDP and alpha-ribazole to generate adenosylcobalamin (Ado-cobalamin). Also synthesizes adenosylcobalamin 5'-phosphate from adenosylcobinamide-GDP and alpha-ribazole 5'-phosphate.</text>
</comment>
<protein>
    <recommendedName>
        <fullName evidence="6 19">Adenosylcobinamide-GDP ribazoletransferase</fullName>
        <ecNumber evidence="5 19">2.7.8.26</ecNumber>
    </recommendedName>
    <alternativeName>
        <fullName evidence="16 19">Cobalamin synthase</fullName>
    </alternativeName>
    <alternativeName>
        <fullName evidence="15 19">Cobalamin-5'-phosphate synthase</fullName>
    </alternativeName>
</protein>
<evidence type="ECO:0000313" key="20">
    <source>
        <dbReference type="EMBL" id="GAA4746672.1"/>
    </source>
</evidence>
<keyword evidence="10 19" id="KW-0812">Transmembrane</keyword>
<keyword evidence="8 19" id="KW-0169">Cobalamin biosynthesis</keyword>
<evidence type="ECO:0000256" key="5">
    <source>
        <dbReference type="ARBA" id="ARBA00013200"/>
    </source>
</evidence>
<proteinExistence type="inferred from homology"/>
<keyword evidence="21" id="KW-1185">Reference proteome</keyword>
<dbReference type="Proteomes" id="UP001500822">
    <property type="component" value="Unassembled WGS sequence"/>
</dbReference>
<keyword evidence="13 19" id="KW-0472">Membrane</keyword>
<organism evidence="20 21">
    <name type="scientific">Gordonia alkaliphila</name>
    <dbReference type="NCBI Taxonomy" id="1053547"/>
    <lineage>
        <taxon>Bacteria</taxon>
        <taxon>Bacillati</taxon>
        <taxon>Actinomycetota</taxon>
        <taxon>Actinomycetes</taxon>
        <taxon>Mycobacteriales</taxon>
        <taxon>Gordoniaceae</taxon>
        <taxon>Gordonia</taxon>
    </lineage>
</organism>
<comment type="subcellular location">
    <subcellularLocation>
        <location evidence="2 19">Cell membrane</location>
        <topology evidence="2 19">Multi-pass membrane protein</topology>
    </subcellularLocation>
</comment>
<feature type="transmembrane region" description="Helical" evidence="19">
    <location>
        <begin position="136"/>
        <end position="154"/>
    </location>
</feature>
<keyword evidence="7 19" id="KW-1003">Cell membrane</keyword>
<evidence type="ECO:0000256" key="19">
    <source>
        <dbReference type="HAMAP-Rule" id="MF_00719"/>
    </source>
</evidence>
<feature type="transmembrane region" description="Helical" evidence="19">
    <location>
        <begin position="27"/>
        <end position="51"/>
    </location>
</feature>
<evidence type="ECO:0000256" key="18">
    <source>
        <dbReference type="ARBA" id="ARBA00049504"/>
    </source>
</evidence>
<evidence type="ECO:0000256" key="3">
    <source>
        <dbReference type="ARBA" id="ARBA00004663"/>
    </source>
</evidence>
<dbReference type="PANTHER" id="PTHR34148:SF1">
    <property type="entry name" value="ADENOSYLCOBINAMIDE-GDP RIBAZOLETRANSFERASE"/>
    <property type="match status" value="1"/>
</dbReference>
<reference evidence="21" key="1">
    <citation type="journal article" date="2019" name="Int. J. Syst. Evol. Microbiol.">
        <title>The Global Catalogue of Microorganisms (GCM) 10K type strain sequencing project: providing services to taxonomists for standard genome sequencing and annotation.</title>
        <authorList>
            <consortium name="The Broad Institute Genomics Platform"/>
            <consortium name="The Broad Institute Genome Sequencing Center for Infectious Disease"/>
            <person name="Wu L."/>
            <person name="Ma J."/>
        </authorList>
    </citation>
    <scope>NUCLEOTIDE SEQUENCE [LARGE SCALE GENOMIC DNA]</scope>
    <source>
        <strain evidence="21">JCM 18077</strain>
    </source>
</reference>
<evidence type="ECO:0000256" key="9">
    <source>
        <dbReference type="ARBA" id="ARBA00022679"/>
    </source>
</evidence>
<evidence type="ECO:0000256" key="12">
    <source>
        <dbReference type="ARBA" id="ARBA00022989"/>
    </source>
</evidence>
<evidence type="ECO:0000313" key="21">
    <source>
        <dbReference type="Proteomes" id="UP001500822"/>
    </source>
</evidence>
<name>A0ABP8Z4X1_9ACTN</name>
<evidence type="ECO:0000256" key="11">
    <source>
        <dbReference type="ARBA" id="ARBA00022842"/>
    </source>
</evidence>
<dbReference type="HAMAP" id="MF_00719">
    <property type="entry name" value="CobS"/>
    <property type="match status" value="1"/>
</dbReference>
<evidence type="ECO:0000256" key="1">
    <source>
        <dbReference type="ARBA" id="ARBA00001946"/>
    </source>
</evidence>
<keyword evidence="11 19" id="KW-0460">Magnesium</keyword>
<dbReference type="EC" id="2.7.8.26" evidence="5 19"/>
<gene>
    <name evidence="19" type="primary">cobS</name>
    <name evidence="20" type="ORF">GCM10023217_15530</name>
</gene>
<feature type="transmembrane region" description="Helical" evidence="19">
    <location>
        <begin position="198"/>
        <end position="216"/>
    </location>
</feature>
<evidence type="ECO:0000256" key="17">
    <source>
        <dbReference type="ARBA" id="ARBA00048623"/>
    </source>
</evidence>
<evidence type="ECO:0000256" key="2">
    <source>
        <dbReference type="ARBA" id="ARBA00004651"/>
    </source>
</evidence>
<evidence type="ECO:0000256" key="15">
    <source>
        <dbReference type="ARBA" id="ARBA00032605"/>
    </source>
</evidence>
<dbReference type="Pfam" id="PF02654">
    <property type="entry name" value="CobS"/>
    <property type="match status" value="1"/>
</dbReference>
<evidence type="ECO:0000256" key="4">
    <source>
        <dbReference type="ARBA" id="ARBA00010561"/>
    </source>
</evidence>
<keyword evidence="9 19" id="KW-0808">Transferase</keyword>
<evidence type="ECO:0000256" key="10">
    <source>
        <dbReference type="ARBA" id="ARBA00022692"/>
    </source>
</evidence>
<evidence type="ECO:0000256" key="16">
    <source>
        <dbReference type="ARBA" id="ARBA00032853"/>
    </source>
</evidence>
<accession>A0ABP8Z4X1</accession>
<feature type="transmembrane region" description="Helical" evidence="19">
    <location>
        <begin position="108"/>
        <end position="130"/>
    </location>
</feature>
<keyword evidence="12 19" id="KW-1133">Transmembrane helix</keyword>
<dbReference type="InterPro" id="IPR003805">
    <property type="entry name" value="CobS"/>
</dbReference>
<dbReference type="RefSeq" id="WP_345313059.1">
    <property type="nucleotide sequence ID" value="NZ_BAABIE010000006.1"/>
</dbReference>
<comment type="similarity">
    <text evidence="4 19">Belongs to the CobS family.</text>
</comment>
<comment type="catalytic activity">
    <reaction evidence="17 19">
        <text>alpha-ribazole + adenosylcob(III)inamide-GDP = adenosylcob(III)alamin + GMP + H(+)</text>
        <dbReference type="Rhea" id="RHEA:16049"/>
        <dbReference type="ChEBI" id="CHEBI:10329"/>
        <dbReference type="ChEBI" id="CHEBI:15378"/>
        <dbReference type="ChEBI" id="CHEBI:18408"/>
        <dbReference type="ChEBI" id="CHEBI:58115"/>
        <dbReference type="ChEBI" id="CHEBI:60487"/>
        <dbReference type="EC" id="2.7.8.26"/>
    </reaction>
</comment>
<comment type="pathway">
    <text evidence="3 19">Cofactor biosynthesis; adenosylcobalamin biosynthesis; adenosylcobalamin from cob(II)yrinate a,c-diamide: step 7/7.</text>
</comment>
<comment type="caution">
    <text evidence="20">The sequence shown here is derived from an EMBL/GenBank/DDBJ whole genome shotgun (WGS) entry which is preliminary data.</text>
</comment>
<dbReference type="EMBL" id="BAABIE010000006">
    <property type="protein sequence ID" value="GAA4746672.1"/>
    <property type="molecule type" value="Genomic_DNA"/>
</dbReference>
<dbReference type="PANTHER" id="PTHR34148">
    <property type="entry name" value="ADENOSYLCOBINAMIDE-GDP RIBAZOLETRANSFERASE"/>
    <property type="match status" value="1"/>
</dbReference>
<sequence>MRTLHVALSWMTVLPVPQPRSAPDARVGAAVIAALPVIGLLLGAATAGIALGLDATALPSPLIGALCVAFGALATRGMHLDGLADTVDGLGCYGDADRVRAVMRSGDVGPFGAAALVLVLLIQALAFGALTDEGRWWTIAFVIFVGRVTVPIACRRALPAANADGFGALVAGSQRLSIPLWLAVAAAAAVGIGWPDRWLLPVIALVVAAVFAAVFTRHCARRMGGVSGDVLGATLELSTTLALIVVLF</sequence>
<evidence type="ECO:0000256" key="7">
    <source>
        <dbReference type="ARBA" id="ARBA00022475"/>
    </source>
</evidence>
<evidence type="ECO:0000256" key="14">
    <source>
        <dbReference type="ARBA" id="ARBA00025228"/>
    </source>
</evidence>
<comment type="cofactor">
    <cofactor evidence="1 19">
        <name>Mg(2+)</name>
        <dbReference type="ChEBI" id="CHEBI:18420"/>
    </cofactor>
</comment>
<feature type="transmembrane region" description="Helical" evidence="19">
    <location>
        <begin position="57"/>
        <end position="74"/>
    </location>
</feature>
<feature type="transmembrane region" description="Helical" evidence="19">
    <location>
        <begin position="166"/>
        <end position="192"/>
    </location>
</feature>
<evidence type="ECO:0000256" key="8">
    <source>
        <dbReference type="ARBA" id="ARBA00022573"/>
    </source>
</evidence>
<evidence type="ECO:0000256" key="13">
    <source>
        <dbReference type="ARBA" id="ARBA00023136"/>
    </source>
</evidence>